<dbReference type="OrthoDB" id="9815233at2"/>
<comment type="cofactor">
    <cofactor evidence="1">
        <name>pyridoxal 5'-phosphate</name>
        <dbReference type="ChEBI" id="CHEBI:597326"/>
    </cofactor>
</comment>
<evidence type="ECO:0000256" key="2">
    <source>
        <dbReference type="ARBA" id="ARBA00010671"/>
    </source>
</evidence>
<proteinExistence type="inferred from homology"/>
<dbReference type="Gene3D" id="3.40.640.10">
    <property type="entry name" value="Type I PLP-dependent aspartate aminotransferase-like (Major domain)"/>
    <property type="match status" value="1"/>
</dbReference>
<dbReference type="PATRIC" id="fig|1178515.4.peg.1323"/>
<dbReference type="GO" id="GO:0016831">
    <property type="term" value="F:carboxy-lyase activity"/>
    <property type="evidence" value="ECO:0007669"/>
    <property type="project" value="UniProtKB-KW"/>
</dbReference>
<dbReference type="PANTHER" id="PTHR43277">
    <property type="entry name" value="ARGININE DECARBOXYLASE"/>
    <property type="match status" value="1"/>
</dbReference>
<dbReference type="KEGG" id="pswu:SY83_06630"/>
<organism evidence="8 9">
    <name type="scientific">Paenibacillus swuensis</name>
    <dbReference type="NCBI Taxonomy" id="1178515"/>
    <lineage>
        <taxon>Bacteria</taxon>
        <taxon>Bacillati</taxon>
        <taxon>Bacillota</taxon>
        <taxon>Bacilli</taxon>
        <taxon>Bacillales</taxon>
        <taxon>Paenibacillaceae</taxon>
        <taxon>Paenibacillus</taxon>
    </lineage>
</organism>
<evidence type="ECO:0000259" key="7">
    <source>
        <dbReference type="Pfam" id="PF03711"/>
    </source>
</evidence>
<dbReference type="InterPro" id="IPR015421">
    <property type="entry name" value="PyrdxlP-dep_Trfase_major"/>
</dbReference>
<accession>A0A172TG22</accession>
<keyword evidence="3" id="KW-0210">Decarboxylase</keyword>
<dbReference type="CDD" id="cd00615">
    <property type="entry name" value="Orn_deC_like"/>
    <property type="match status" value="1"/>
</dbReference>
<dbReference type="Pfam" id="PF03711">
    <property type="entry name" value="OKR_DC_1_C"/>
    <property type="match status" value="1"/>
</dbReference>
<dbReference type="PANTHER" id="PTHR43277:SF3">
    <property type="entry name" value="DECARBOXYLASE, PUTATIVE-RELATED"/>
    <property type="match status" value="1"/>
</dbReference>
<evidence type="ECO:0000313" key="9">
    <source>
        <dbReference type="Proteomes" id="UP000076927"/>
    </source>
</evidence>
<dbReference type="InterPro" id="IPR036633">
    <property type="entry name" value="Prn/Lys/Arg_de-COase_C_sf"/>
</dbReference>
<name>A0A172TG22_9BACL</name>
<evidence type="ECO:0000256" key="1">
    <source>
        <dbReference type="ARBA" id="ARBA00001933"/>
    </source>
</evidence>
<evidence type="ECO:0000256" key="3">
    <source>
        <dbReference type="ARBA" id="ARBA00022793"/>
    </source>
</evidence>
<dbReference type="RefSeq" id="WP_068605381.1">
    <property type="nucleotide sequence ID" value="NZ_CP011388.1"/>
</dbReference>
<dbReference type="Pfam" id="PF01276">
    <property type="entry name" value="OKR_DC_1"/>
    <property type="match status" value="1"/>
</dbReference>
<evidence type="ECO:0000259" key="6">
    <source>
        <dbReference type="Pfam" id="PF01276"/>
    </source>
</evidence>
<dbReference type="InterPro" id="IPR000310">
    <property type="entry name" value="Orn/Lys/Arg_deCO2ase_major_dom"/>
</dbReference>
<feature type="domain" description="Orn/Lys/Arg decarboxylase C-terminal" evidence="7">
    <location>
        <begin position="426"/>
        <end position="478"/>
    </location>
</feature>
<keyword evidence="4" id="KW-0663">Pyridoxal phosphate</keyword>
<dbReference type="InterPro" id="IPR008286">
    <property type="entry name" value="Prn/Lys/Arg_de-COase_C"/>
</dbReference>
<evidence type="ECO:0000256" key="5">
    <source>
        <dbReference type="ARBA" id="ARBA00023239"/>
    </source>
</evidence>
<dbReference type="InterPro" id="IPR015424">
    <property type="entry name" value="PyrdxlP-dep_Trfase"/>
</dbReference>
<sequence>MRLDSRDAPLYTKLIQHAEQNTISFHVPGHKYGKGYTNGESDYYNKILSLDSTEISGLDDLHHPEGIIQEAQQLAADCFGAEQTYFLIGGSTVGNIAAILTLCGRGETLIVQRNAHKSVINGLRLAGAHAVILQPDIDARTGLATIPSLLTLEAALEQTPEAKGVLLTNPNYYGMGKSMVPYAEAAHKRGIPLIVDEAHGAHYGFHPRLPQGALASGADLVIQSTHKMLGAMTMGAMLHVQGERYPSEILKERLAMLQSSSPSYPIMASLDMARRMVHTRSHELFDQGLAASDLFCEKMRVFPCYQIETRTEKLHEPDGELLQDPFKITVSDRTGTLSGFELAKALEAHNCYAEMADPVRMLLVFSYATTPDDANRLFIALEQVAEEHELRHKPLQKINQTTQSPLNEGISDKVYFGIDERNTCKNSITLEEAVGKRSAEMITPYPPGIPLLYPGEKISRETVSRLIALRQAGARFQGSSDTELRTILVKNEPN</sequence>
<protein>
    <recommendedName>
        <fullName evidence="10">Amino acid decarboxylase</fullName>
    </recommendedName>
</protein>
<dbReference type="Proteomes" id="UP000076927">
    <property type="component" value="Chromosome"/>
</dbReference>
<evidence type="ECO:0008006" key="10">
    <source>
        <dbReference type="Google" id="ProtNLM"/>
    </source>
</evidence>
<dbReference type="STRING" id="1178515.SY83_06630"/>
<reference evidence="8 9" key="1">
    <citation type="submission" date="2015-01" db="EMBL/GenBank/DDBJ databases">
        <title>Paenibacillus swuensis/DY6/whole genome sequencing.</title>
        <authorList>
            <person name="Kim M.K."/>
            <person name="Srinivasan S."/>
            <person name="Lee J.-J."/>
        </authorList>
    </citation>
    <scope>NUCLEOTIDE SEQUENCE [LARGE SCALE GENOMIC DNA]</scope>
    <source>
        <strain evidence="8 9">DY6</strain>
    </source>
</reference>
<dbReference type="InterPro" id="IPR052357">
    <property type="entry name" value="Orn_Lys_Arg_decarboxylase-I"/>
</dbReference>
<evidence type="ECO:0000313" key="8">
    <source>
        <dbReference type="EMBL" id="ANE46015.1"/>
    </source>
</evidence>
<feature type="domain" description="Orn/Lys/Arg decarboxylases family 1 pyridoxal-P attachment site" evidence="6">
    <location>
        <begin position="9"/>
        <end position="370"/>
    </location>
</feature>
<comment type="similarity">
    <text evidence="2">Belongs to the Orn/Lys/Arg decarboxylase class-I family.</text>
</comment>
<dbReference type="EMBL" id="CP011388">
    <property type="protein sequence ID" value="ANE46015.1"/>
    <property type="molecule type" value="Genomic_DNA"/>
</dbReference>
<dbReference type="AlphaFoldDB" id="A0A172TG22"/>
<gene>
    <name evidence="8" type="ORF">SY83_06630</name>
</gene>
<evidence type="ECO:0000256" key="4">
    <source>
        <dbReference type="ARBA" id="ARBA00022898"/>
    </source>
</evidence>
<keyword evidence="5" id="KW-0456">Lyase</keyword>
<dbReference type="Gene3D" id="3.90.105.10">
    <property type="entry name" value="Molybdopterin biosynthesis moea protein, domain 2"/>
    <property type="match status" value="1"/>
</dbReference>
<dbReference type="SUPFAM" id="SSF53383">
    <property type="entry name" value="PLP-dependent transferases"/>
    <property type="match status" value="1"/>
</dbReference>
<dbReference type="SUPFAM" id="SSF55904">
    <property type="entry name" value="Ornithine decarboxylase C-terminal domain"/>
    <property type="match status" value="1"/>
</dbReference>
<keyword evidence="9" id="KW-1185">Reference proteome</keyword>